<keyword evidence="1" id="KW-0732">Signal</keyword>
<dbReference type="InterPro" id="IPR008969">
    <property type="entry name" value="CarboxyPept-like_regulatory"/>
</dbReference>
<protein>
    <submittedName>
        <fullName evidence="2">CarboxypepD_reg-like domain-containing protein</fullName>
    </submittedName>
</protein>
<evidence type="ECO:0000313" key="2">
    <source>
        <dbReference type="EMBL" id="SIQ85164.1"/>
    </source>
</evidence>
<accession>A0A1N6W512</accession>
<dbReference type="Pfam" id="PF13715">
    <property type="entry name" value="CarbopepD_reg_2"/>
    <property type="match status" value="1"/>
</dbReference>
<organism evidence="2 3">
    <name type="scientific">Pontibacter lucknowensis</name>
    <dbReference type="NCBI Taxonomy" id="1077936"/>
    <lineage>
        <taxon>Bacteria</taxon>
        <taxon>Pseudomonadati</taxon>
        <taxon>Bacteroidota</taxon>
        <taxon>Cytophagia</taxon>
        <taxon>Cytophagales</taxon>
        <taxon>Hymenobacteraceae</taxon>
        <taxon>Pontibacter</taxon>
    </lineage>
</organism>
<gene>
    <name evidence="2" type="ORF">SAMN05421545_1364</name>
</gene>
<sequence length="867" mass="99684">MYSDRNMYSVYLYRLICFMLLMAAGVQATPVMAQGLTTIKGTVKDAATNEALIGVSVFIPGTSTGTSTDYEGNFQIRTNQIVNKIQFSYLGYQTASMAVTPGQEQTLHVKLQTDAKVLNEVVVVGKKRKVKYSNKDNPAVDLIRLIVDNKARNRPESYDYVQYEQYEKTQMSLVNTPEKLKRNLLLRKYDFITNNIDTTVLTGRAVLPFFIQEELTEQYYRKSPQTRKTVVKAEKKVDFGEFVDNQGIMAYMQHMYQDVDIYDNNITILTNQFLSPIADMAPTFYKFYLKDTVRTDEGQQLARLQFEPRNPAAFMFTGSMYVTLDGTYAVQSVDMEVSKGVSINWVRDLKIKLDFEKNPDGRYHLSKSGLKADFGLTQNSDMGFYGERVVSFRDYKVNEAQPASHYEGEAVVRTQPTSVLGEDFWQASRHDSLSAVEVNTYTNIDSLVNMKSFRRTMDWGTALIAGYKRAGSKIEIGPINTFYSFNPVEGFRLRFGGRTTNNFSKKVMLETYTAYGFKDEQWKYYLGGTYSLTDRSIWEFPVRAIRVSYQKDTNIPGQELQFVQEDNFLLSFKRGENDKWLYNETYNIDYLREFENHMSYRIGFRNWRQAPAGSLQYIPVGDATGEDESQPLQQLTTTEASIELRWAPNEQFLQGKIYRTPVANRHPVFTLRAAAGIKGTFGGQFEYQKVALNVSKRFYLSQLGYSDVVTEGGYIFGQVPFPLLSIHRANQSYSYQLQSYNLMNFLEFVSDQYASVHIDHGFNGFIFNKLPLIKKTKLREFVTFKALYGKVREENMPHENPDLLRFPTDANGLPLTYTLESKPYMEASVGIGNIFNFFRIDVVKRLTYLDHPNVSDIGIRGRFKFDF</sequence>
<feature type="chain" id="PRO_5009939154" evidence="1">
    <location>
        <begin position="29"/>
        <end position="867"/>
    </location>
</feature>
<name>A0A1N6W512_9BACT</name>
<dbReference type="SUPFAM" id="SSF49464">
    <property type="entry name" value="Carboxypeptidase regulatory domain-like"/>
    <property type="match status" value="1"/>
</dbReference>
<evidence type="ECO:0000256" key="1">
    <source>
        <dbReference type="SAM" id="SignalP"/>
    </source>
</evidence>
<feature type="signal peptide" evidence="1">
    <location>
        <begin position="1"/>
        <end position="28"/>
    </location>
</feature>
<dbReference type="Gene3D" id="2.60.40.1120">
    <property type="entry name" value="Carboxypeptidase-like, regulatory domain"/>
    <property type="match status" value="1"/>
</dbReference>
<evidence type="ECO:0000313" key="3">
    <source>
        <dbReference type="Proteomes" id="UP000185924"/>
    </source>
</evidence>
<dbReference type="Pfam" id="PF18939">
    <property type="entry name" value="DUF5686"/>
    <property type="match status" value="1"/>
</dbReference>
<dbReference type="EMBL" id="FTNM01000002">
    <property type="protein sequence ID" value="SIQ85164.1"/>
    <property type="molecule type" value="Genomic_DNA"/>
</dbReference>
<dbReference type="OrthoDB" id="983143at2"/>
<keyword evidence="3" id="KW-1185">Reference proteome</keyword>
<dbReference type="Proteomes" id="UP000185924">
    <property type="component" value="Unassembled WGS sequence"/>
</dbReference>
<proteinExistence type="predicted"/>
<dbReference type="AlphaFoldDB" id="A0A1N6W512"/>
<dbReference type="STRING" id="1077936.SAMN05421545_1364"/>
<dbReference type="InterPro" id="IPR043741">
    <property type="entry name" value="DUF5686"/>
</dbReference>
<dbReference type="RefSeq" id="WP_076421580.1">
    <property type="nucleotide sequence ID" value="NZ_FTNM01000002.1"/>
</dbReference>
<reference evidence="3" key="1">
    <citation type="submission" date="2017-01" db="EMBL/GenBank/DDBJ databases">
        <authorList>
            <person name="Varghese N."/>
            <person name="Submissions S."/>
        </authorList>
    </citation>
    <scope>NUCLEOTIDE SEQUENCE [LARGE SCALE GENOMIC DNA]</scope>
    <source>
        <strain evidence="3">DM9</strain>
    </source>
</reference>